<feature type="region of interest" description="Disordered" evidence="8">
    <location>
        <begin position="342"/>
        <end position="401"/>
    </location>
</feature>
<reference evidence="9 10" key="1">
    <citation type="journal article" date="2023" name="Elife">
        <title>Identification of key yeast species and microbe-microbe interactions impacting larval growth of Drosophila in the wild.</title>
        <authorList>
            <person name="Mure A."/>
            <person name="Sugiura Y."/>
            <person name="Maeda R."/>
            <person name="Honda K."/>
            <person name="Sakurai N."/>
            <person name="Takahashi Y."/>
            <person name="Watada M."/>
            <person name="Katoh T."/>
            <person name="Gotoh A."/>
            <person name="Gotoh Y."/>
            <person name="Taniguchi I."/>
            <person name="Nakamura K."/>
            <person name="Hayashi T."/>
            <person name="Katayama T."/>
            <person name="Uemura T."/>
            <person name="Hattori Y."/>
        </authorList>
    </citation>
    <scope>NUCLEOTIDE SEQUENCE [LARGE SCALE GENOMIC DNA]</scope>
    <source>
        <strain evidence="9 10">SC-9</strain>
    </source>
</reference>
<dbReference type="PANTHER" id="PTHR28124">
    <property type="entry name" value="DNA REPLICATION REGULATOR SLD2"/>
    <property type="match status" value="1"/>
</dbReference>
<dbReference type="Proteomes" id="UP001360560">
    <property type="component" value="Unassembled WGS sequence"/>
</dbReference>
<evidence type="ECO:0000256" key="3">
    <source>
        <dbReference type="ARBA" id="ARBA00018363"/>
    </source>
</evidence>
<sequence length="538" mass="61739">MSLETLKRSLKDWEKQFTKDHDRKPSKADIKAHPDIESKYKEYKVLRYGGKEKPETRDHHHRSMHHQHFKDPSQKPVRSKEFVNTFGLRTPDKSSPDTTRSVHQSPAESPSKQVVELGPTPQLNGRLLGIFEESSGMVKTKTTGQSDFATPTKDVEGSPSVSRTIITLTPTAKRKIDFSEINSEDEDETSTIIVTPKKKPSGIFLRPSKFTKLTLDKYSTPTHNRILRSPVKTPNRSSPIKPIEMTPRYLSQGATVSIQSPEKSPCRSDDSNTKLISPSVFKYQNRITFKRDKGLKRRSLSEIFQEVEELKQKSIADDEQMKLEIASDLKEQQLLADIEREDMENGMLEPTDRFELTGDMGRPKNEFENELEDEKEESVSTAGDNVGPDDHKTAYWKKKKKVKRQTRRVKMKSRENFEEANITDNDEIVGEIASLKQRQLAGVTHLSTRSSTVSETETIFSINYNEQKEEENQEEEEVYKEEEIGEEEVNDSDEEYNAEDVIQEVSNSKSSGQAVINKNFKRYKLKKRGGGRFGRFRR</sequence>
<keyword evidence="5 7" id="KW-0539">Nucleus</keyword>
<feature type="region of interest" description="Disordered" evidence="8">
    <location>
        <begin position="135"/>
        <end position="160"/>
    </location>
</feature>
<comment type="caution">
    <text evidence="9">The sequence shown here is derived from an EMBL/GenBank/DDBJ whole genome shotgun (WGS) entry which is preliminary data.</text>
</comment>
<dbReference type="Pfam" id="PF11719">
    <property type="entry name" value="Drc1-Sld2"/>
    <property type="match status" value="1"/>
</dbReference>
<evidence type="ECO:0000313" key="9">
    <source>
        <dbReference type="EMBL" id="GMM35355.1"/>
    </source>
</evidence>
<dbReference type="InterPro" id="IPR021110">
    <property type="entry name" value="DNA_rep_checkpnt_protein"/>
</dbReference>
<comment type="function">
    <text evidence="7">Has a role in the initiation of DNA replication. Required at S-phase checkpoint.</text>
</comment>
<evidence type="ECO:0000256" key="6">
    <source>
        <dbReference type="ARBA" id="ARBA00023306"/>
    </source>
</evidence>
<dbReference type="InterPro" id="IPR040203">
    <property type="entry name" value="Sld2"/>
</dbReference>
<dbReference type="PANTHER" id="PTHR28124:SF1">
    <property type="entry name" value="DNA REPLICATION REGULATOR SLD2"/>
    <property type="match status" value="1"/>
</dbReference>
<comment type="similarity">
    <text evidence="2 7">Belongs to the SLD2 family.</text>
</comment>
<keyword evidence="4 7" id="KW-0235">DNA replication</keyword>
<feature type="compositionally biased region" description="Basic and acidic residues" evidence="8">
    <location>
        <begin position="16"/>
        <end position="58"/>
    </location>
</feature>
<feature type="compositionally biased region" description="Acidic residues" evidence="8">
    <location>
        <begin position="468"/>
        <end position="495"/>
    </location>
</feature>
<dbReference type="RefSeq" id="XP_064852355.1">
    <property type="nucleotide sequence ID" value="XM_064996283.1"/>
</dbReference>
<dbReference type="CDD" id="cd22289">
    <property type="entry name" value="RecQL4_SLD2_NTD"/>
    <property type="match status" value="1"/>
</dbReference>
<dbReference type="GO" id="GO:0006270">
    <property type="term" value="P:DNA replication initiation"/>
    <property type="evidence" value="ECO:0007669"/>
    <property type="project" value="UniProtKB-UniRule"/>
</dbReference>
<dbReference type="FunFam" id="1.10.10.1460:FF:000001">
    <property type="entry name" value="DNA replication regulator Sld2"/>
    <property type="match status" value="1"/>
</dbReference>
<protein>
    <recommendedName>
        <fullName evidence="3 7">DNA replication regulator SLD2</fullName>
    </recommendedName>
</protein>
<dbReference type="Gene3D" id="1.10.10.1460">
    <property type="match status" value="1"/>
</dbReference>
<evidence type="ECO:0000256" key="4">
    <source>
        <dbReference type="ARBA" id="ARBA00022705"/>
    </source>
</evidence>
<keyword evidence="10" id="KW-1185">Reference proteome</keyword>
<keyword evidence="6 7" id="KW-0131">Cell cycle</keyword>
<dbReference type="GO" id="GO:1902977">
    <property type="term" value="P:mitotic DNA replication preinitiation complex assembly"/>
    <property type="evidence" value="ECO:0007669"/>
    <property type="project" value="TreeGrafter"/>
</dbReference>
<proteinExistence type="inferred from homology"/>
<evidence type="ECO:0000313" key="10">
    <source>
        <dbReference type="Proteomes" id="UP001360560"/>
    </source>
</evidence>
<dbReference type="GO" id="GO:0031261">
    <property type="term" value="C:DNA replication preinitiation complex"/>
    <property type="evidence" value="ECO:0007669"/>
    <property type="project" value="TreeGrafter"/>
</dbReference>
<feature type="compositionally biased region" description="Basic and acidic residues" evidence="8">
    <location>
        <begin position="69"/>
        <end position="81"/>
    </location>
</feature>
<name>A0AAV5QLE6_9ASCO</name>
<accession>A0AAV5QLE6</accession>
<feature type="compositionally biased region" description="Basic and acidic residues" evidence="8">
    <location>
        <begin position="350"/>
        <end position="367"/>
    </location>
</feature>
<gene>
    <name evidence="9" type="ORF">DASC09_026800</name>
</gene>
<feature type="compositionally biased region" description="Polar residues" evidence="8">
    <location>
        <begin position="140"/>
        <end position="149"/>
    </location>
</feature>
<evidence type="ECO:0000256" key="8">
    <source>
        <dbReference type="SAM" id="MobiDB-lite"/>
    </source>
</evidence>
<organism evidence="9 10">
    <name type="scientific">Saccharomycopsis crataegensis</name>
    <dbReference type="NCBI Taxonomy" id="43959"/>
    <lineage>
        <taxon>Eukaryota</taxon>
        <taxon>Fungi</taxon>
        <taxon>Dikarya</taxon>
        <taxon>Ascomycota</taxon>
        <taxon>Saccharomycotina</taxon>
        <taxon>Saccharomycetes</taxon>
        <taxon>Saccharomycopsidaceae</taxon>
        <taxon>Saccharomycopsis</taxon>
    </lineage>
</organism>
<evidence type="ECO:0000256" key="5">
    <source>
        <dbReference type="ARBA" id="ARBA00023242"/>
    </source>
</evidence>
<evidence type="ECO:0000256" key="2">
    <source>
        <dbReference type="ARBA" id="ARBA00007276"/>
    </source>
</evidence>
<dbReference type="EMBL" id="BTFZ01000006">
    <property type="protein sequence ID" value="GMM35355.1"/>
    <property type="molecule type" value="Genomic_DNA"/>
</dbReference>
<feature type="compositionally biased region" description="Basic residues" evidence="8">
    <location>
        <begin position="59"/>
        <end position="68"/>
    </location>
</feature>
<feature type="compositionally biased region" description="Polar residues" evidence="8">
    <location>
        <begin position="96"/>
        <end position="112"/>
    </location>
</feature>
<dbReference type="GO" id="GO:0003697">
    <property type="term" value="F:single-stranded DNA binding"/>
    <property type="evidence" value="ECO:0007669"/>
    <property type="project" value="TreeGrafter"/>
</dbReference>
<comment type="subcellular location">
    <subcellularLocation>
        <location evidence="1 7">Nucleus</location>
    </subcellularLocation>
</comment>
<dbReference type="GO" id="GO:0000727">
    <property type="term" value="P:double-strand break repair via break-induced replication"/>
    <property type="evidence" value="ECO:0007669"/>
    <property type="project" value="TreeGrafter"/>
</dbReference>
<evidence type="ECO:0000256" key="7">
    <source>
        <dbReference type="RuleBase" id="RU367067"/>
    </source>
</evidence>
<dbReference type="GO" id="GO:0003688">
    <property type="term" value="F:DNA replication origin binding"/>
    <property type="evidence" value="ECO:0007669"/>
    <property type="project" value="TreeGrafter"/>
</dbReference>
<feature type="region of interest" description="Disordered" evidence="8">
    <location>
        <begin position="462"/>
        <end position="495"/>
    </location>
</feature>
<dbReference type="GeneID" id="90073334"/>
<dbReference type="AlphaFoldDB" id="A0AAV5QLE6"/>
<evidence type="ECO:0000256" key="1">
    <source>
        <dbReference type="ARBA" id="ARBA00004123"/>
    </source>
</evidence>
<feature type="region of interest" description="Disordered" evidence="8">
    <location>
        <begin position="16"/>
        <end position="121"/>
    </location>
</feature>